<feature type="signal peptide" evidence="1">
    <location>
        <begin position="1"/>
        <end position="20"/>
    </location>
</feature>
<accession>A0A1I7ZJS7</accession>
<keyword evidence="2" id="KW-1185">Reference proteome</keyword>
<organism evidence="2 3">
    <name type="scientific">Steinernema glaseri</name>
    <dbReference type="NCBI Taxonomy" id="37863"/>
    <lineage>
        <taxon>Eukaryota</taxon>
        <taxon>Metazoa</taxon>
        <taxon>Ecdysozoa</taxon>
        <taxon>Nematoda</taxon>
        <taxon>Chromadorea</taxon>
        <taxon>Rhabditida</taxon>
        <taxon>Tylenchina</taxon>
        <taxon>Panagrolaimomorpha</taxon>
        <taxon>Strongyloidoidea</taxon>
        <taxon>Steinernematidae</taxon>
        <taxon>Steinernema</taxon>
    </lineage>
</organism>
<feature type="chain" id="PRO_5009313558" evidence="1">
    <location>
        <begin position="21"/>
        <end position="86"/>
    </location>
</feature>
<evidence type="ECO:0000313" key="3">
    <source>
        <dbReference type="WBParaSite" id="L893_g27132.t1"/>
    </source>
</evidence>
<protein>
    <submittedName>
        <fullName evidence="3">WSN domain-containing protein</fullName>
    </submittedName>
</protein>
<reference evidence="3" key="1">
    <citation type="submission" date="2016-11" db="UniProtKB">
        <authorList>
            <consortium name="WormBaseParasite"/>
        </authorList>
    </citation>
    <scope>IDENTIFICATION</scope>
</reference>
<sequence>MSSALLLRLTLLLAIAFSLAVSSWSYVLKDTDSTDDLTDLEKIEMIVDRRSPNVNNLVSQMLEKLNDGGSNAMQVRRQMLSRKFWK</sequence>
<keyword evidence="1" id="KW-0732">Signal</keyword>
<dbReference type="WBParaSite" id="L893_g27132.t1">
    <property type="protein sequence ID" value="L893_g27132.t1"/>
    <property type="gene ID" value="L893_g27132"/>
</dbReference>
<name>A0A1I7ZJS7_9BILA</name>
<dbReference type="Proteomes" id="UP000095287">
    <property type="component" value="Unplaced"/>
</dbReference>
<evidence type="ECO:0000313" key="2">
    <source>
        <dbReference type="Proteomes" id="UP000095287"/>
    </source>
</evidence>
<dbReference type="AlphaFoldDB" id="A0A1I7ZJS7"/>
<evidence type="ECO:0000256" key="1">
    <source>
        <dbReference type="SAM" id="SignalP"/>
    </source>
</evidence>
<proteinExistence type="predicted"/>